<dbReference type="EMBL" id="DTDP01000161">
    <property type="protein sequence ID" value="HGK54079.1"/>
    <property type="molecule type" value="Genomic_DNA"/>
</dbReference>
<gene>
    <name evidence="2" type="ORF">ENU72_03540</name>
</gene>
<reference evidence="2" key="1">
    <citation type="journal article" date="2020" name="mSystems">
        <title>Genome- and Community-Level Interaction Insights into Carbon Utilization and Element Cycling Functions of Hydrothermarchaeota in Hydrothermal Sediment.</title>
        <authorList>
            <person name="Zhou Z."/>
            <person name="Liu Y."/>
            <person name="Xu W."/>
            <person name="Pan J."/>
            <person name="Luo Z.H."/>
            <person name="Li M."/>
        </authorList>
    </citation>
    <scope>NUCLEOTIDE SEQUENCE [LARGE SCALE GENOMIC DNA]</scope>
    <source>
        <strain evidence="2">SpSt-695</strain>
    </source>
</reference>
<dbReference type="AlphaFoldDB" id="A0A7V3ZTW8"/>
<feature type="region of interest" description="Disordered" evidence="1">
    <location>
        <begin position="763"/>
        <end position="785"/>
    </location>
</feature>
<comment type="caution">
    <text evidence="2">The sequence shown here is derived from an EMBL/GenBank/DDBJ whole genome shotgun (WGS) entry which is preliminary data.</text>
</comment>
<evidence type="ECO:0000313" key="2">
    <source>
        <dbReference type="EMBL" id="HGK54079.1"/>
    </source>
</evidence>
<proteinExistence type="predicted"/>
<name>A0A7V3ZTW8_UNCW3</name>
<accession>A0A7V3ZTW8</accession>
<sequence>MDKVENGLNTILLNPGIEEIRSSIITSLLFKKSHWTKDKAEKWVKSHYKWYEYEGEGKKYYHFRIIPKKMREEFEKKYAREKNSFRVIPFSPEKGILARVMFLKEYVELPEELTPRKKSEVKELKRKYSIALNPARKLTPEIRKAIKEYGKKGYAPTQIKALIKEKFNVKLSYPTIRKVLKGIGDVEKNLEGIEGGAMEAKSVMKYASKLYKAGKAKNMKEALKLAWKEAKKGGVEKMTASEILINKGGKMARKRRKRSGTVEALLEALSLPTETITEIEAPARRRIRRGKGAFGRLMAKVGLGEAMRKFWTPERRDLIRKAYEEAWSSKEGLAFKARLRSALRPYLQMLWGKRAIPSTATEEILGYVEDIFEPVITDTGNISINYSIEGIEAIEARVKRKGIGRIFALPAVREAIRSAWASKEGEAFKKKLRDVLEKAWKEAGFGTVLSREIKRAYPVTVSGTEFESYITDLGMIGEEEEIGAIEQVIPPVVIPEEVKSYIRTAIRKAWAGKRGEEMREALKRVWETPEGRRMKSELASILKGIVKKAKEEGGYPISETEIGAIDQLLTPDFLTTIGADRFIPSLIAVLGESWISFFWRKLVAIPFGKNAKDEKHWLSWVYKIVAGATHYAGANTLLQFIRIPTFPFLSREDFRTAYSALVIRDTLESLFPQILPTPNLEKIRALQAPPKPTSETEVGLYAVDTEKLTVDEEGNLVVPEEYYKELTPLPEYEVEEELPELPEEEVFDVAEEEEETIAEEIEEIEEGGVENIEEKEEEETIAENE</sequence>
<organism evidence="2">
    <name type="scientific">candidate division WOR-3 bacterium</name>
    <dbReference type="NCBI Taxonomy" id="2052148"/>
    <lineage>
        <taxon>Bacteria</taxon>
        <taxon>Bacteria division WOR-3</taxon>
    </lineage>
</organism>
<protein>
    <submittedName>
        <fullName evidence="2">Uncharacterized protein</fullName>
    </submittedName>
</protein>
<evidence type="ECO:0000256" key="1">
    <source>
        <dbReference type="SAM" id="MobiDB-lite"/>
    </source>
</evidence>